<dbReference type="PIRSF" id="PIRSF018153">
    <property type="entry name" value="Glyco_trans_15"/>
    <property type="match status" value="1"/>
</dbReference>
<protein>
    <submittedName>
        <fullName evidence="4">Glycosyltransferase family 15 protein</fullName>
    </submittedName>
</protein>
<dbReference type="Proteomes" id="UP000070544">
    <property type="component" value="Unassembled WGS sequence"/>
</dbReference>
<dbReference type="EMBL" id="KQ965831">
    <property type="protein sequence ID" value="KXS10264.1"/>
    <property type="molecule type" value="Genomic_DNA"/>
</dbReference>
<name>A0A139A0L3_GONPJ</name>
<evidence type="ECO:0000256" key="3">
    <source>
        <dbReference type="PIRSR" id="PIRSR018153-1"/>
    </source>
</evidence>
<evidence type="ECO:0000256" key="2">
    <source>
        <dbReference type="ARBA" id="ARBA00022679"/>
    </source>
</evidence>
<dbReference type="OMA" id="TIAMYEY"/>
<keyword evidence="2 4" id="KW-0808">Transferase</keyword>
<dbReference type="STRING" id="1344416.A0A139A0L3"/>
<accession>A0A139A0L3</accession>
<dbReference type="GO" id="GO:0006487">
    <property type="term" value="P:protein N-linked glycosylation"/>
    <property type="evidence" value="ECO:0007669"/>
    <property type="project" value="TreeGrafter"/>
</dbReference>
<organism evidence="4 5">
    <name type="scientific">Gonapodya prolifera (strain JEL478)</name>
    <name type="common">Monoblepharis prolifera</name>
    <dbReference type="NCBI Taxonomy" id="1344416"/>
    <lineage>
        <taxon>Eukaryota</taxon>
        <taxon>Fungi</taxon>
        <taxon>Fungi incertae sedis</taxon>
        <taxon>Chytridiomycota</taxon>
        <taxon>Chytridiomycota incertae sedis</taxon>
        <taxon>Monoblepharidomycetes</taxon>
        <taxon>Monoblepharidales</taxon>
        <taxon>Gonapodyaceae</taxon>
        <taxon>Gonapodya</taxon>
    </lineage>
</organism>
<dbReference type="OrthoDB" id="439943at2759"/>
<dbReference type="PANTHER" id="PTHR31121:SF6">
    <property type="entry name" value="ALPHA-1,2 MANNOSYLTRANSFERASE KTR1"/>
    <property type="match status" value="1"/>
</dbReference>
<sequence>RACFVILLKNLDLWSWKATMRQLEDRFNRNYGYPYVFLNNEEFDQTFMSHVRNLTNATVHFGRVPAEHWSIPDFIDRNKAQQSWERMKAENVIYGGSESYRHMCRFESGFFYRHPLLQDFDYYWRVEPDVEFFCDVHEDPFARMARSGAKYGFTISLKEYTSTIPTLWNTTKGFIEHHNTQFPNDTIPQSTQMRRFLSPGGLLDEYSLCHFWSNFEIGDLRWFRSEEYGRWFDWVDKAGGFFYERWGDAPIHSIAVMLFLKPEDVIFFEDIGYRHIPFTYCPRDLE</sequence>
<evidence type="ECO:0000313" key="5">
    <source>
        <dbReference type="Proteomes" id="UP000070544"/>
    </source>
</evidence>
<dbReference type="GO" id="GO:0016020">
    <property type="term" value="C:membrane"/>
    <property type="evidence" value="ECO:0007669"/>
    <property type="project" value="InterPro"/>
</dbReference>
<proteinExistence type="inferred from homology"/>
<gene>
    <name evidence="4" type="ORF">M427DRAFT_78494</name>
</gene>
<dbReference type="GO" id="GO:0000032">
    <property type="term" value="P:cell wall mannoprotein biosynthetic process"/>
    <property type="evidence" value="ECO:0007669"/>
    <property type="project" value="TreeGrafter"/>
</dbReference>
<feature type="active site" description="Nucleophile" evidence="3">
    <location>
        <position position="216"/>
    </location>
</feature>
<comment type="similarity">
    <text evidence="1">Belongs to the glycosyltransferase 15 family.</text>
</comment>
<dbReference type="AlphaFoldDB" id="A0A139A0L3"/>
<dbReference type="Gene3D" id="3.90.550.10">
    <property type="entry name" value="Spore Coat Polysaccharide Biosynthesis Protein SpsA, Chain A"/>
    <property type="match status" value="1"/>
</dbReference>
<dbReference type="Pfam" id="PF01793">
    <property type="entry name" value="Glyco_transf_15"/>
    <property type="match status" value="1"/>
</dbReference>
<reference evidence="4 5" key="1">
    <citation type="journal article" date="2015" name="Genome Biol. Evol.">
        <title>Phylogenomic analyses indicate that early fungi evolved digesting cell walls of algal ancestors of land plants.</title>
        <authorList>
            <person name="Chang Y."/>
            <person name="Wang S."/>
            <person name="Sekimoto S."/>
            <person name="Aerts A.L."/>
            <person name="Choi C."/>
            <person name="Clum A."/>
            <person name="LaButti K.M."/>
            <person name="Lindquist E.A."/>
            <person name="Yee Ngan C."/>
            <person name="Ohm R.A."/>
            <person name="Salamov A.A."/>
            <person name="Grigoriev I.V."/>
            <person name="Spatafora J.W."/>
            <person name="Berbee M.L."/>
        </authorList>
    </citation>
    <scope>NUCLEOTIDE SEQUENCE [LARGE SCALE GENOMIC DNA]</scope>
    <source>
        <strain evidence="4 5">JEL478</strain>
    </source>
</reference>
<dbReference type="InterPro" id="IPR002685">
    <property type="entry name" value="Glyco_trans_15"/>
</dbReference>
<evidence type="ECO:0000256" key="1">
    <source>
        <dbReference type="ARBA" id="ARBA00007677"/>
    </source>
</evidence>
<keyword evidence="5" id="KW-1185">Reference proteome</keyword>
<feature type="non-terminal residue" evidence="4">
    <location>
        <position position="1"/>
    </location>
</feature>
<dbReference type="PANTHER" id="PTHR31121">
    <property type="entry name" value="ALPHA-1,2 MANNOSYLTRANSFERASE KTR1"/>
    <property type="match status" value="1"/>
</dbReference>
<evidence type="ECO:0000313" key="4">
    <source>
        <dbReference type="EMBL" id="KXS10264.1"/>
    </source>
</evidence>
<dbReference type="FunFam" id="3.90.550.10:FF:000051">
    <property type="entry name" value="Alpha-1,2-mannosyltransferase (Ktr4)"/>
    <property type="match status" value="1"/>
</dbReference>
<dbReference type="SUPFAM" id="SSF53448">
    <property type="entry name" value="Nucleotide-diphospho-sugar transferases"/>
    <property type="match status" value="1"/>
</dbReference>
<feature type="non-terminal residue" evidence="4">
    <location>
        <position position="286"/>
    </location>
</feature>
<dbReference type="InterPro" id="IPR029044">
    <property type="entry name" value="Nucleotide-diphossugar_trans"/>
</dbReference>
<dbReference type="GO" id="GO:0000026">
    <property type="term" value="F:alpha-1,2-mannosyltransferase activity"/>
    <property type="evidence" value="ECO:0007669"/>
    <property type="project" value="TreeGrafter"/>
</dbReference>
<dbReference type="GO" id="GO:0005794">
    <property type="term" value="C:Golgi apparatus"/>
    <property type="evidence" value="ECO:0007669"/>
    <property type="project" value="TreeGrafter"/>
</dbReference>